<dbReference type="GO" id="GO:0015937">
    <property type="term" value="P:coenzyme A biosynthetic process"/>
    <property type="evidence" value="ECO:0007669"/>
    <property type="project" value="UniProtKB-ARBA"/>
</dbReference>
<dbReference type="AlphaFoldDB" id="A0A517VZF8"/>
<dbReference type="GO" id="GO:0003824">
    <property type="term" value="F:catalytic activity"/>
    <property type="evidence" value="ECO:0007669"/>
    <property type="project" value="UniProtKB-ARBA"/>
</dbReference>
<dbReference type="KEGG" id="gaw:V144x_38460"/>
<dbReference type="EMBL" id="CP037920">
    <property type="protein sequence ID" value="QDT98360.1"/>
    <property type="molecule type" value="Genomic_DNA"/>
</dbReference>
<accession>A0A517VZF8</accession>
<dbReference type="InterPro" id="IPR035929">
    <property type="entry name" value="CoaB-like_sf"/>
</dbReference>
<name>A0A517VZF8_9PLAN</name>
<dbReference type="Proteomes" id="UP000318704">
    <property type="component" value="Chromosome"/>
</dbReference>
<gene>
    <name evidence="2" type="primary">coaBC_2</name>
    <name evidence="2" type="ORF">V144x_38460</name>
</gene>
<feature type="domain" description="DNA/pantothenate metabolism flavoprotein C-terminal" evidence="1">
    <location>
        <begin position="4"/>
        <end position="205"/>
    </location>
</feature>
<evidence type="ECO:0000313" key="2">
    <source>
        <dbReference type="EMBL" id="QDT98360.1"/>
    </source>
</evidence>
<evidence type="ECO:0000313" key="3">
    <source>
        <dbReference type="Proteomes" id="UP000318704"/>
    </source>
</evidence>
<evidence type="ECO:0000259" key="1">
    <source>
        <dbReference type="Pfam" id="PF04127"/>
    </source>
</evidence>
<dbReference type="Pfam" id="PF04127">
    <property type="entry name" value="DFP"/>
    <property type="match status" value="1"/>
</dbReference>
<dbReference type="SUPFAM" id="SSF102645">
    <property type="entry name" value="CoaB-like"/>
    <property type="match status" value="1"/>
</dbReference>
<reference evidence="2 3" key="1">
    <citation type="submission" date="2019-03" db="EMBL/GenBank/DDBJ databases">
        <title>Deep-cultivation of Planctomycetes and their phenomic and genomic characterization uncovers novel biology.</title>
        <authorList>
            <person name="Wiegand S."/>
            <person name="Jogler M."/>
            <person name="Boedeker C."/>
            <person name="Pinto D."/>
            <person name="Vollmers J."/>
            <person name="Rivas-Marin E."/>
            <person name="Kohn T."/>
            <person name="Peeters S.H."/>
            <person name="Heuer A."/>
            <person name="Rast P."/>
            <person name="Oberbeckmann S."/>
            <person name="Bunk B."/>
            <person name="Jeske O."/>
            <person name="Meyerdierks A."/>
            <person name="Storesund J.E."/>
            <person name="Kallscheuer N."/>
            <person name="Luecker S."/>
            <person name="Lage O.M."/>
            <person name="Pohl T."/>
            <person name="Merkel B.J."/>
            <person name="Hornburger P."/>
            <person name="Mueller R.-W."/>
            <person name="Bruemmer F."/>
            <person name="Labrenz M."/>
            <person name="Spormann A.M."/>
            <person name="Op den Camp H."/>
            <person name="Overmann J."/>
            <person name="Amann R."/>
            <person name="Jetten M.S.M."/>
            <person name="Mascher T."/>
            <person name="Medema M.H."/>
            <person name="Devos D.P."/>
            <person name="Kaster A.-K."/>
            <person name="Ovreas L."/>
            <person name="Rohde M."/>
            <person name="Galperin M.Y."/>
            <person name="Jogler C."/>
        </authorList>
    </citation>
    <scope>NUCLEOTIDE SEQUENCE [LARGE SCALE GENOMIC DNA]</scope>
    <source>
        <strain evidence="2 3">V144</strain>
    </source>
</reference>
<proteinExistence type="predicted"/>
<organism evidence="2 3">
    <name type="scientific">Gimesia aquarii</name>
    <dbReference type="NCBI Taxonomy" id="2527964"/>
    <lineage>
        <taxon>Bacteria</taxon>
        <taxon>Pseudomonadati</taxon>
        <taxon>Planctomycetota</taxon>
        <taxon>Planctomycetia</taxon>
        <taxon>Planctomycetales</taxon>
        <taxon>Planctomycetaceae</taxon>
        <taxon>Gimesia</taxon>
    </lineage>
</organism>
<dbReference type="Gene3D" id="3.40.50.10300">
    <property type="entry name" value="CoaB-like"/>
    <property type="match status" value="1"/>
</dbReference>
<protein>
    <submittedName>
        <fullName evidence="2">Coenzyme A biosynthesis bifunctional protein CoaBC</fullName>
    </submittedName>
</protein>
<sequence length="211" mass="22949">MKLMRILITAGPTREYLDDVRYLSNASSGQMGYALAHSAIQAGHEVALVSGPVRLPPPEGCEVYHVETTDEMYAQCENLFPECDGVIGTAAVCDYKIKTREPGKIAKTGEAITLELVETIDVLAELGTQKGHRWVIGFALESQDARFNAVRKLYSKKCDAIVLNGVNAIGSNENYVEVIDQSQETVATYSGEKSLVAESLISWVQAHIAGK</sequence>
<dbReference type="InterPro" id="IPR007085">
    <property type="entry name" value="DNA/pantothenate-metab_flavo_C"/>
</dbReference>